<dbReference type="EMBL" id="MIJE01000030">
    <property type="protein sequence ID" value="OEF96835.1"/>
    <property type="molecule type" value="Genomic_DNA"/>
</dbReference>
<reference evidence="3 4" key="1">
    <citation type="submission" date="2016-09" db="EMBL/GenBank/DDBJ databases">
        <title>Draft genome sequence for the type strain of Desulfuribacillus alkaliarsenatis AHT28, an obligately anaerobic, sulfidogenic bacterium isolated from Russian soda lake sediments.</title>
        <authorList>
            <person name="Abin C.A."/>
            <person name="Hollibaugh J.T."/>
        </authorList>
    </citation>
    <scope>NUCLEOTIDE SEQUENCE [LARGE SCALE GENOMIC DNA]</scope>
    <source>
        <strain evidence="3 4">AHT28</strain>
    </source>
</reference>
<dbReference type="Proteomes" id="UP000094296">
    <property type="component" value="Unassembled WGS sequence"/>
</dbReference>
<evidence type="ECO:0000259" key="2">
    <source>
        <dbReference type="Pfam" id="PF13579"/>
    </source>
</evidence>
<accession>A0A1E5G1R2</accession>
<name>A0A1E5G1R2_9FIRM</name>
<dbReference type="InterPro" id="IPR028098">
    <property type="entry name" value="Glyco_trans_4-like_N"/>
</dbReference>
<dbReference type="CDD" id="cd03794">
    <property type="entry name" value="GT4_WbuB-like"/>
    <property type="match status" value="1"/>
</dbReference>
<evidence type="ECO:0000259" key="1">
    <source>
        <dbReference type="Pfam" id="PF00534"/>
    </source>
</evidence>
<protein>
    <recommendedName>
        <fullName evidence="5">Glycosyltransferase WbuB</fullName>
    </recommendedName>
</protein>
<evidence type="ECO:0000313" key="3">
    <source>
        <dbReference type="EMBL" id="OEF96835.1"/>
    </source>
</evidence>
<comment type="caution">
    <text evidence="3">The sequence shown here is derived from an EMBL/GenBank/DDBJ whole genome shotgun (WGS) entry which is preliminary data.</text>
</comment>
<dbReference type="PANTHER" id="PTHR12526:SF622">
    <property type="entry name" value="GLYCOSYLTRANSFERASE (GROUP I)"/>
    <property type="match status" value="1"/>
</dbReference>
<evidence type="ECO:0000313" key="4">
    <source>
        <dbReference type="Proteomes" id="UP000094296"/>
    </source>
</evidence>
<evidence type="ECO:0008006" key="5">
    <source>
        <dbReference type="Google" id="ProtNLM"/>
    </source>
</evidence>
<feature type="domain" description="Glycosyl transferase family 1" evidence="1">
    <location>
        <begin position="228"/>
        <end position="393"/>
    </location>
</feature>
<dbReference type="PANTHER" id="PTHR12526">
    <property type="entry name" value="GLYCOSYLTRANSFERASE"/>
    <property type="match status" value="1"/>
</dbReference>
<dbReference type="RefSeq" id="WP_069643418.1">
    <property type="nucleotide sequence ID" value="NZ_MIJE01000030.1"/>
</dbReference>
<dbReference type="SUPFAM" id="SSF53756">
    <property type="entry name" value="UDP-Glycosyltransferase/glycogen phosphorylase"/>
    <property type="match status" value="1"/>
</dbReference>
<dbReference type="Pfam" id="PF13579">
    <property type="entry name" value="Glyco_trans_4_4"/>
    <property type="match status" value="1"/>
</dbReference>
<dbReference type="InterPro" id="IPR001296">
    <property type="entry name" value="Glyco_trans_1"/>
</dbReference>
<gene>
    <name evidence="3" type="ORF">BHF68_07180</name>
</gene>
<sequence>MNKVICKNIYILNHYAVTPDTGGGTRHFDIAKQLVALGHDVTIIASSFEHKTRQEKLERGEQMRVEVIEGVRFVWLRTFPYEKNDWRRVLNMLTFAWKLLFIQKNEDKPDLIIASSFHPLTCVSGYFLSKKMSSRYWVEIRDLWPQTAIDMGRIKEKSIIARVLKSIESFIYNKAERVIVLLPKAVDYVKAIAGDKVYYLPNGVDVERHDKRIQITEPLSVVDDIIERHKDKCTMVYLGAFGPANALDIIIDAVKILQEKNDQVPDVIFVGDGPEKERLQQRITEEGLTTVFIYPPIKKYNVPQLLKHIDVGLITMRDLALYKYGFSFNKLFDYMCASLPIIFSGRVSNNIVQNADAGICIEPENAEQLAEAMTSMMNLSVAERRRLGANGRSYVEVHHDTRKLAEQLHIWIEKSN</sequence>
<feature type="domain" description="Glycosyltransferase subfamily 4-like N-terminal" evidence="2">
    <location>
        <begin position="21"/>
        <end position="203"/>
    </location>
</feature>
<dbReference type="GO" id="GO:0016757">
    <property type="term" value="F:glycosyltransferase activity"/>
    <property type="evidence" value="ECO:0007669"/>
    <property type="project" value="InterPro"/>
</dbReference>
<dbReference type="OrthoDB" id="9811902at2"/>
<dbReference type="STRING" id="766136.BHF68_07180"/>
<dbReference type="Pfam" id="PF00534">
    <property type="entry name" value="Glycos_transf_1"/>
    <property type="match status" value="1"/>
</dbReference>
<dbReference type="Gene3D" id="3.40.50.2000">
    <property type="entry name" value="Glycogen Phosphorylase B"/>
    <property type="match status" value="2"/>
</dbReference>
<keyword evidence="4" id="KW-1185">Reference proteome</keyword>
<organism evidence="3 4">
    <name type="scientific">Desulfuribacillus alkaliarsenatis</name>
    <dbReference type="NCBI Taxonomy" id="766136"/>
    <lineage>
        <taxon>Bacteria</taxon>
        <taxon>Bacillati</taxon>
        <taxon>Bacillota</taxon>
        <taxon>Desulfuribacillia</taxon>
        <taxon>Desulfuribacillales</taxon>
        <taxon>Desulfuribacillaceae</taxon>
        <taxon>Desulfuribacillus</taxon>
    </lineage>
</organism>
<proteinExistence type="predicted"/>
<dbReference type="AlphaFoldDB" id="A0A1E5G1R2"/>